<dbReference type="InterPro" id="IPR036390">
    <property type="entry name" value="WH_DNA-bd_sf"/>
</dbReference>
<dbReference type="InterPro" id="IPR000835">
    <property type="entry name" value="HTH_MarR-typ"/>
</dbReference>
<dbReference type="Pfam" id="PF12802">
    <property type="entry name" value="MarR_2"/>
    <property type="match status" value="1"/>
</dbReference>
<evidence type="ECO:0000313" key="4">
    <source>
        <dbReference type="Proteomes" id="UP000199603"/>
    </source>
</evidence>
<dbReference type="RefSeq" id="WP_176763955.1">
    <property type="nucleotide sequence ID" value="NZ_FNAG01000001.1"/>
</dbReference>
<dbReference type="SUPFAM" id="SSF46785">
    <property type="entry name" value="Winged helix' DNA-binding domain"/>
    <property type="match status" value="1"/>
</dbReference>
<dbReference type="SMART" id="SM00347">
    <property type="entry name" value="HTH_MARR"/>
    <property type="match status" value="1"/>
</dbReference>
<dbReference type="PANTHER" id="PTHR33164">
    <property type="entry name" value="TRANSCRIPTIONAL REGULATOR, MARR FAMILY"/>
    <property type="match status" value="1"/>
</dbReference>
<feature type="domain" description="HTH marR-type" evidence="2">
    <location>
        <begin position="25"/>
        <end position="161"/>
    </location>
</feature>
<dbReference type="InterPro" id="IPR036388">
    <property type="entry name" value="WH-like_DNA-bd_sf"/>
</dbReference>
<dbReference type="STRING" id="265719.SAMN04488509_101189"/>
<evidence type="ECO:0000313" key="3">
    <source>
        <dbReference type="EMBL" id="SDD09766.1"/>
    </source>
</evidence>
<dbReference type="GO" id="GO:0003677">
    <property type="term" value="F:DNA binding"/>
    <property type="evidence" value="ECO:0007669"/>
    <property type="project" value="UniProtKB-KW"/>
</dbReference>
<dbReference type="PROSITE" id="PS50995">
    <property type="entry name" value="HTH_MARR_2"/>
    <property type="match status" value="1"/>
</dbReference>
<dbReference type="AlphaFoldDB" id="A0A1G6S0R9"/>
<reference evidence="3 4" key="1">
    <citation type="submission" date="2016-10" db="EMBL/GenBank/DDBJ databases">
        <authorList>
            <person name="de Groot N.N."/>
        </authorList>
    </citation>
    <scope>NUCLEOTIDE SEQUENCE [LARGE SCALE GENOMIC DNA]</scope>
    <source>
        <strain evidence="3 4">DSM 16957</strain>
    </source>
</reference>
<organism evidence="3 4">
    <name type="scientific">Aquimonas voraii</name>
    <dbReference type="NCBI Taxonomy" id="265719"/>
    <lineage>
        <taxon>Bacteria</taxon>
        <taxon>Pseudomonadati</taxon>
        <taxon>Pseudomonadota</taxon>
        <taxon>Gammaproteobacteria</taxon>
        <taxon>Lysobacterales</taxon>
        <taxon>Lysobacteraceae</taxon>
        <taxon>Aquimonas</taxon>
    </lineage>
</organism>
<keyword evidence="4" id="KW-1185">Reference proteome</keyword>
<keyword evidence="3" id="KW-0238">DNA-binding</keyword>
<accession>A0A1G6S0R9</accession>
<name>A0A1G6S0R9_9GAMM</name>
<gene>
    <name evidence="3" type="ORF">SAMN04488509_101189</name>
</gene>
<dbReference type="Proteomes" id="UP000199603">
    <property type="component" value="Unassembled WGS sequence"/>
</dbReference>
<feature type="region of interest" description="Disordered" evidence="1">
    <location>
        <begin position="1"/>
        <end position="22"/>
    </location>
</feature>
<dbReference type="PANTHER" id="PTHR33164:SF43">
    <property type="entry name" value="HTH-TYPE TRANSCRIPTIONAL REPRESSOR YETL"/>
    <property type="match status" value="1"/>
</dbReference>
<proteinExistence type="predicted"/>
<dbReference type="PRINTS" id="PR00598">
    <property type="entry name" value="HTHMARR"/>
</dbReference>
<dbReference type="GO" id="GO:0003700">
    <property type="term" value="F:DNA-binding transcription factor activity"/>
    <property type="evidence" value="ECO:0007669"/>
    <property type="project" value="InterPro"/>
</dbReference>
<sequence>MSKRKAEAAANEAADLQAGEMPAGTSRLDELLGLSLRRAESAASEVLAAQLNAHDSTPTRMMALMIVAERPGLKLVDLARALGIARSGAVVLVDELENRGQVKRRPMPGDRRAHSLVATPRGLKVLEKLVDVAKASDDKVFEVLGPRDRQTLLKLLSKIAPLPAA</sequence>
<protein>
    <submittedName>
        <fullName evidence="3">DNA-binding transcriptional regulator, MarR family</fullName>
    </submittedName>
</protein>
<evidence type="ECO:0000256" key="1">
    <source>
        <dbReference type="SAM" id="MobiDB-lite"/>
    </source>
</evidence>
<dbReference type="GO" id="GO:0006950">
    <property type="term" value="P:response to stress"/>
    <property type="evidence" value="ECO:0007669"/>
    <property type="project" value="TreeGrafter"/>
</dbReference>
<dbReference type="EMBL" id="FNAG01000001">
    <property type="protein sequence ID" value="SDD09766.1"/>
    <property type="molecule type" value="Genomic_DNA"/>
</dbReference>
<dbReference type="InterPro" id="IPR039422">
    <property type="entry name" value="MarR/SlyA-like"/>
</dbReference>
<dbReference type="Gene3D" id="1.10.10.10">
    <property type="entry name" value="Winged helix-like DNA-binding domain superfamily/Winged helix DNA-binding domain"/>
    <property type="match status" value="1"/>
</dbReference>
<evidence type="ECO:0000259" key="2">
    <source>
        <dbReference type="PROSITE" id="PS50995"/>
    </source>
</evidence>